<evidence type="ECO:0000256" key="2">
    <source>
        <dbReference type="ARBA" id="ARBA00023157"/>
    </source>
</evidence>
<comment type="caution">
    <text evidence="4">The sequence shown here is derived from an EMBL/GenBank/DDBJ whole genome shotgun (WGS) entry which is preliminary data.</text>
</comment>
<protein>
    <recommendedName>
        <fullName evidence="3">LamG-like jellyroll fold domain-containing protein</fullName>
    </recommendedName>
</protein>
<dbReference type="SUPFAM" id="SSF49899">
    <property type="entry name" value="Concanavalin A-like lectins/glucanases"/>
    <property type="match status" value="1"/>
</dbReference>
<proteinExistence type="predicted"/>
<evidence type="ECO:0000259" key="3">
    <source>
        <dbReference type="SMART" id="SM00560"/>
    </source>
</evidence>
<evidence type="ECO:0000256" key="1">
    <source>
        <dbReference type="ARBA" id="ARBA00022729"/>
    </source>
</evidence>
<sequence>MLIRRRSLLGAGAGTLLNGLVAYWKMGESSGNLLDSVGSDDAVPINSPTQGVTGKIGNACSFNGIDNYVEPNIAIKTAPFTISFWLKQNVTPLQYDVITGRMTNSNFWNDAWQFYWESTSDLRFVVGTWDINFAKVTGLTSTNWNHILGTWDGTTIRLYVNNVEGTSGTFTGTLAGTKKVNIGRGQPNNAYNVDAIVDEYGIWNRVLTAAEITELYNSGAGLTHPF</sequence>
<reference evidence="4" key="1">
    <citation type="journal article" date="2015" name="Nature">
        <title>Complex archaea that bridge the gap between prokaryotes and eukaryotes.</title>
        <authorList>
            <person name="Spang A."/>
            <person name="Saw J.H."/>
            <person name="Jorgensen S.L."/>
            <person name="Zaremba-Niedzwiedzka K."/>
            <person name="Martijn J."/>
            <person name="Lind A.E."/>
            <person name="van Eijk R."/>
            <person name="Schleper C."/>
            <person name="Guy L."/>
            <person name="Ettema T.J."/>
        </authorList>
    </citation>
    <scope>NUCLEOTIDE SEQUENCE</scope>
</reference>
<gene>
    <name evidence="4" type="ORF">LCGC14_1328470</name>
</gene>
<accession>A0A0F9NJS6</accession>
<dbReference type="Pfam" id="PF13385">
    <property type="entry name" value="Laminin_G_3"/>
    <property type="match status" value="1"/>
</dbReference>
<evidence type="ECO:0000313" key="4">
    <source>
        <dbReference type="EMBL" id="KKM81567.1"/>
    </source>
</evidence>
<dbReference type="AlphaFoldDB" id="A0A0F9NJS6"/>
<dbReference type="InterPro" id="IPR006558">
    <property type="entry name" value="LamG-like"/>
</dbReference>
<dbReference type="Gene3D" id="2.60.120.200">
    <property type="match status" value="1"/>
</dbReference>
<keyword evidence="1" id="KW-0732">Signal</keyword>
<feature type="domain" description="LamG-like jellyroll fold" evidence="3">
    <location>
        <begin position="78"/>
        <end position="210"/>
    </location>
</feature>
<keyword evidence="2" id="KW-1015">Disulfide bond</keyword>
<dbReference type="EMBL" id="LAZR01008001">
    <property type="protein sequence ID" value="KKM81567.1"/>
    <property type="molecule type" value="Genomic_DNA"/>
</dbReference>
<name>A0A0F9NJS6_9ZZZZ</name>
<organism evidence="4">
    <name type="scientific">marine sediment metagenome</name>
    <dbReference type="NCBI Taxonomy" id="412755"/>
    <lineage>
        <taxon>unclassified sequences</taxon>
        <taxon>metagenomes</taxon>
        <taxon>ecological metagenomes</taxon>
    </lineage>
</organism>
<dbReference type="SMART" id="SM00560">
    <property type="entry name" value="LamGL"/>
    <property type="match status" value="1"/>
</dbReference>
<dbReference type="InterPro" id="IPR013320">
    <property type="entry name" value="ConA-like_dom_sf"/>
</dbReference>